<evidence type="ECO:0000313" key="2">
    <source>
        <dbReference type="EMBL" id="AOO64019.1"/>
    </source>
</evidence>
<gene>
    <name evidence="2" type="ORF">SHALO_0222</name>
</gene>
<accession>A0A1D7TGA0</accession>
<dbReference type="PATRIC" id="fig|1193502.14.peg.226"/>
<evidence type="ECO:0000256" key="1">
    <source>
        <dbReference type="SAM" id="Phobius"/>
    </source>
</evidence>
<dbReference type="RefSeq" id="WP_069477003.1">
    <property type="nucleotide sequence ID" value="NZ_CP017111.1"/>
</dbReference>
<dbReference type="InterPro" id="IPR013417">
    <property type="entry name" value="CHP02588"/>
</dbReference>
<feature type="transmembrane region" description="Helical" evidence="1">
    <location>
        <begin position="48"/>
        <end position="68"/>
    </location>
</feature>
<name>A0A1D7TGA0_9BACT</name>
<evidence type="ECO:0008006" key="4">
    <source>
        <dbReference type="Google" id="ProtNLM"/>
    </source>
</evidence>
<sequence>MNIDALKLSLLTYVKHFGLYDYLAFGWLLFTFLALIILASLIAKKSSVTSLFMIIIALILLVVSPFFIKLKLSEITRATTTEISLVKKLTFSDSLIVEGSITNHSTKDFSLCLVHTSVFKQTDAQGIKAFINRLKPIANQSILVKQTLLKEGVMEFQSVFDDFVYSSDVNASLSAECY</sequence>
<protein>
    <recommendedName>
        <fullName evidence="4">DUF2393 domain-containing protein</fullName>
    </recommendedName>
</protein>
<evidence type="ECO:0000313" key="3">
    <source>
        <dbReference type="Proteomes" id="UP000094609"/>
    </source>
</evidence>
<dbReference type="STRING" id="1193502.SHALO_0222"/>
<organism evidence="2 3">
    <name type="scientific">Sulfurospirillum halorespirans DSM 13726</name>
    <dbReference type="NCBI Taxonomy" id="1193502"/>
    <lineage>
        <taxon>Bacteria</taxon>
        <taxon>Pseudomonadati</taxon>
        <taxon>Campylobacterota</taxon>
        <taxon>Epsilonproteobacteria</taxon>
        <taxon>Campylobacterales</taxon>
        <taxon>Sulfurospirillaceae</taxon>
        <taxon>Sulfurospirillum</taxon>
    </lineage>
</organism>
<dbReference type="Pfam" id="PF09624">
    <property type="entry name" value="DUF2393"/>
    <property type="match status" value="1"/>
</dbReference>
<dbReference type="Proteomes" id="UP000094609">
    <property type="component" value="Chromosome"/>
</dbReference>
<reference evidence="3" key="1">
    <citation type="submission" date="2016-08" db="EMBL/GenBank/DDBJ databases">
        <title>Complete genome sequence of the organohalide-respiring Epsilonproteobacterium Sulfurospirillum halorespirans.</title>
        <authorList>
            <person name="Goris T."/>
            <person name="Zimmermann J."/>
            <person name="Schenz B."/>
            <person name="Lemos M."/>
            <person name="Hackermueller J."/>
            <person name="Diekert G."/>
        </authorList>
    </citation>
    <scope>NUCLEOTIDE SEQUENCE [LARGE SCALE GENOMIC DNA]</scope>
    <source>
        <strain>DSM 13726</strain>
        <strain evidence="3">PCE-M2</strain>
    </source>
</reference>
<dbReference type="EMBL" id="CP017111">
    <property type="protein sequence ID" value="AOO64019.1"/>
    <property type="molecule type" value="Genomic_DNA"/>
</dbReference>
<feature type="transmembrane region" description="Helical" evidence="1">
    <location>
        <begin position="20"/>
        <end position="42"/>
    </location>
</feature>
<keyword evidence="1" id="KW-1133">Transmembrane helix</keyword>
<proteinExistence type="predicted"/>
<dbReference type="KEGG" id="shal:SHALO_0222"/>
<keyword evidence="3" id="KW-1185">Reference proteome</keyword>
<keyword evidence="1" id="KW-0472">Membrane</keyword>
<keyword evidence="1" id="KW-0812">Transmembrane</keyword>
<dbReference type="AlphaFoldDB" id="A0A1D7TGA0"/>